<name>A0A323UUS7_9RHOO</name>
<dbReference type="GO" id="GO:0003887">
    <property type="term" value="F:DNA-directed DNA polymerase activity"/>
    <property type="evidence" value="ECO:0007669"/>
    <property type="project" value="UniProtKB-EC"/>
</dbReference>
<keyword evidence="7" id="KW-1185">Reference proteome</keyword>
<organism evidence="6 7">
    <name type="scientific">Parazoarcus communis SWub3 = DSM 12120</name>
    <dbReference type="NCBI Taxonomy" id="1121029"/>
    <lineage>
        <taxon>Bacteria</taxon>
        <taxon>Pseudomonadati</taxon>
        <taxon>Pseudomonadota</taxon>
        <taxon>Betaproteobacteria</taxon>
        <taxon>Rhodocyclales</taxon>
        <taxon>Zoogloeaceae</taxon>
        <taxon>Parazoarcus</taxon>
    </lineage>
</organism>
<dbReference type="Pfam" id="PF00929">
    <property type="entry name" value="RNase_T"/>
    <property type="match status" value="1"/>
</dbReference>
<dbReference type="OrthoDB" id="9803913at2"/>
<gene>
    <name evidence="6" type="ORF">DNK49_12790</name>
</gene>
<dbReference type="PANTHER" id="PTHR30231:SF37">
    <property type="entry name" value="EXODEOXYRIBONUCLEASE 10"/>
    <property type="match status" value="1"/>
</dbReference>
<accession>A0A323UUS7</accession>
<dbReference type="EC" id="2.7.7.7" evidence="1"/>
<dbReference type="GO" id="GO:0045004">
    <property type="term" value="P:DNA replication proofreading"/>
    <property type="evidence" value="ECO:0007669"/>
    <property type="project" value="TreeGrafter"/>
</dbReference>
<evidence type="ECO:0000256" key="4">
    <source>
        <dbReference type="ARBA" id="ARBA00049244"/>
    </source>
</evidence>
<dbReference type="Gene3D" id="3.30.420.10">
    <property type="entry name" value="Ribonuclease H-like superfamily/Ribonuclease H"/>
    <property type="match status" value="1"/>
</dbReference>
<dbReference type="PROSITE" id="PS50164">
    <property type="entry name" value="GIY_YIG"/>
    <property type="match status" value="1"/>
</dbReference>
<dbReference type="GO" id="GO:0005829">
    <property type="term" value="C:cytosol"/>
    <property type="evidence" value="ECO:0007669"/>
    <property type="project" value="TreeGrafter"/>
</dbReference>
<protein>
    <recommendedName>
        <fullName evidence="1">DNA-directed DNA polymerase</fullName>
        <ecNumber evidence="1">2.7.7.7</ecNumber>
    </recommendedName>
</protein>
<comment type="function">
    <text evidence="2">DNA polymerase III is a complex, multichain enzyme responsible for most of the replicative synthesis in bacteria. The epsilon subunit contain the editing function and is a proofreading 3'-5' exonuclease.</text>
</comment>
<evidence type="ECO:0000259" key="5">
    <source>
        <dbReference type="PROSITE" id="PS50164"/>
    </source>
</evidence>
<comment type="subunit">
    <text evidence="3">DNA polymerase III contains a core (composed of alpha, epsilon and theta chains) that associates with a tau subunit. This core dimerizes to form the POLIII' complex. PolIII' associates with the gamma complex (composed of gamma, delta, delta', psi and chi chains) and with the beta chain to form the complete DNA polymerase III complex.</text>
</comment>
<dbReference type="SMART" id="SM00479">
    <property type="entry name" value="EXOIII"/>
    <property type="match status" value="1"/>
</dbReference>
<sequence length="475" mass="52488">MSFPPRLAVVDLETTGAHLQRDGITEIAIIRIEHGEVVERWETLVNPGRPIPPNLQQFIGITDEMVAGAPSFAEVADKVQALLADTVFVAHNARFDYGFLKNALGALDRRLDLPVMCTIKLSRALFPQHHRHGLDALIERHGLVCEARHRAMGDTDALLQFIRLVEGDVEPDVLRQAVERAMKAPARPPGLPEGAIEGMPDTPGLYLFFASEQPPEGGRPDVPIHIGRAASLRTRVIEHLSAAGRNGKDGELARQVRRVDWIETAGELSSLLLEIDMLRDRQPLSQRLQRPGDEAFALRVDPARRRPPVLERVRIGATDPGEWVGLYGAFGSRKEADNLLRELAMAYQLCPQRLGIEPVGKGACAAHRQKQCAGVCAGKEKPEAHDTRLLGALESVRLKPWPWPGAVRVVEHQAASGLLACHVFDQGCYLGTTDMPDEASALCAGPRRFDLDRYRMLMRWLAVPANRERVELIPS</sequence>
<evidence type="ECO:0000313" key="6">
    <source>
        <dbReference type="EMBL" id="PZA16187.1"/>
    </source>
</evidence>
<dbReference type="GO" id="GO:0003677">
    <property type="term" value="F:DNA binding"/>
    <property type="evidence" value="ECO:0007669"/>
    <property type="project" value="InterPro"/>
</dbReference>
<reference evidence="6 7" key="1">
    <citation type="submission" date="2018-06" db="EMBL/GenBank/DDBJ databases">
        <title>Azoarcus communis strain SWub3 genome.</title>
        <authorList>
            <person name="Zorraquino Salvo V."/>
            <person name="Toubiana D."/>
            <person name="Blumwald E."/>
        </authorList>
    </citation>
    <scope>NUCLEOTIDE SEQUENCE [LARGE SCALE GENOMIC DNA]</scope>
    <source>
        <strain evidence="6 7">SWub3</strain>
    </source>
</reference>
<dbReference type="InterPro" id="IPR035901">
    <property type="entry name" value="GIY-YIG_endonuc_sf"/>
</dbReference>
<dbReference type="InterPro" id="IPR012337">
    <property type="entry name" value="RNaseH-like_sf"/>
</dbReference>
<dbReference type="Proteomes" id="UP000248259">
    <property type="component" value="Unassembled WGS sequence"/>
</dbReference>
<dbReference type="AlphaFoldDB" id="A0A323UUS7"/>
<dbReference type="InterPro" id="IPR047296">
    <property type="entry name" value="GIY-YIG_UvrC_Cho"/>
</dbReference>
<evidence type="ECO:0000256" key="1">
    <source>
        <dbReference type="ARBA" id="ARBA00012417"/>
    </source>
</evidence>
<dbReference type="GO" id="GO:0006289">
    <property type="term" value="P:nucleotide-excision repair"/>
    <property type="evidence" value="ECO:0007669"/>
    <property type="project" value="InterPro"/>
</dbReference>
<dbReference type="EMBL" id="QKOE01000008">
    <property type="protein sequence ID" value="PZA16187.1"/>
    <property type="molecule type" value="Genomic_DNA"/>
</dbReference>
<dbReference type="CDD" id="cd06127">
    <property type="entry name" value="DEDDh"/>
    <property type="match status" value="1"/>
</dbReference>
<dbReference type="Gene3D" id="3.40.1440.10">
    <property type="entry name" value="GIY-YIG endonuclease"/>
    <property type="match status" value="1"/>
</dbReference>
<dbReference type="InterPro" id="IPR000305">
    <property type="entry name" value="GIY-YIG_endonuc"/>
</dbReference>
<feature type="domain" description="GIY-YIG" evidence="5">
    <location>
        <begin position="201"/>
        <end position="287"/>
    </location>
</feature>
<evidence type="ECO:0000313" key="7">
    <source>
        <dbReference type="Proteomes" id="UP000248259"/>
    </source>
</evidence>
<dbReference type="CDD" id="cd10434">
    <property type="entry name" value="GIY-YIG_UvrC_Cho"/>
    <property type="match status" value="1"/>
</dbReference>
<dbReference type="RefSeq" id="WP_110525117.1">
    <property type="nucleotide sequence ID" value="NZ_QKOE01000008.1"/>
</dbReference>
<dbReference type="InterPro" id="IPR036397">
    <property type="entry name" value="RNaseH_sf"/>
</dbReference>
<evidence type="ECO:0000256" key="2">
    <source>
        <dbReference type="ARBA" id="ARBA00025483"/>
    </source>
</evidence>
<proteinExistence type="predicted"/>
<evidence type="ECO:0000256" key="3">
    <source>
        <dbReference type="ARBA" id="ARBA00026073"/>
    </source>
</evidence>
<dbReference type="SUPFAM" id="SSF53098">
    <property type="entry name" value="Ribonuclease H-like"/>
    <property type="match status" value="1"/>
</dbReference>
<dbReference type="GO" id="GO:0008408">
    <property type="term" value="F:3'-5' exonuclease activity"/>
    <property type="evidence" value="ECO:0007669"/>
    <property type="project" value="TreeGrafter"/>
</dbReference>
<dbReference type="FunFam" id="3.30.420.10:FF:000045">
    <property type="entry name" value="3'-5' exonuclease DinG"/>
    <property type="match status" value="1"/>
</dbReference>
<dbReference type="InterPro" id="IPR013520">
    <property type="entry name" value="Ribonucl_H"/>
</dbReference>
<comment type="catalytic activity">
    <reaction evidence="4">
        <text>DNA(n) + a 2'-deoxyribonucleoside 5'-triphosphate = DNA(n+1) + diphosphate</text>
        <dbReference type="Rhea" id="RHEA:22508"/>
        <dbReference type="Rhea" id="RHEA-COMP:17339"/>
        <dbReference type="Rhea" id="RHEA-COMP:17340"/>
        <dbReference type="ChEBI" id="CHEBI:33019"/>
        <dbReference type="ChEBI" id="CHEBI:61560"/>
        <dbReference type="ChEBI" id="CHEBI:173112"/>
        <dbReference type="EC" id="2.7.7.7"/>
    </reaction>
</comment>
<dbReference type="NCBIfam" id="TIGR00573">
    <property type="entry name" value="dnaq"/>
    <property type="match status" value="1"/>
</dbReference>
<comment type="caution">
    <text evidence="6">The sequence shown here is derived from an EMBL/GenBank/DDBJ whole genome shotgun (WGS) entry which is preliminary data.</text>
</comment>
<dbReference type="InterPro" id="IPR006054">
    <property type="entry name" value="DnaQ"/>
</dbReference>
<dbReference type="PANTHER" id="PTHR30231">
    <property type="entry name" value="DNA POLYMERASE III SUBUNIT EPSILON"/>
    <property type="match status" value="1"/>
</dbReference>